<organism evidence="1 2">
    <name type="scientific">Candidatus Berkelbacteria bacterium CG03_land_8_20_14_0_80_40_36</name>
    <dbReference type="NCBI Taxonomy" id="1974509"/>
    <lineage>
        <taxon>Bacteria</taxon>
        <taxon>Candidatus Berkelbacteria</taxon>
    </lineage>
</organism>
<gene>
    <name evidence="1" type="ORF">COS38_00070</name>
</gene>
<sequence>MIITWQGGEKFTVKTKNAVVKIGETIKINDFEIHGEGEYEVGGVECQGMIGNIFVFAFGDIRMAYLNNLKRALRENERDLIGEIDILLTPVNDLAKQNIQNLEPKISIPYGFEDLGKFCQDFSCPEPVDRVKLKKADLPEKHEIIVLNYSK</sequence>
<dbReference type="AlphaFoldDB" id="A0A2M7CJB9"/>
<proteinExistence type="predicted"/>
<accession>A0A2M7CJB9</accession>
<comment type="caution">
    <text evidence="1">The sequence shown here is derived from an EMBL/GenBank/DDBJ whole genome shotgun (WGS) entry which is preliminary data.</text>
</comment>
<dbReference type="Gene3D" id="3.60.15.10">
    <property type="entry name" value="Ribonuclease Z/Hydroxyacylglutathione hydrolase-like"/>
    <property type="match status" value="1"/>
</dbReference>
<evidence type="ECO:0000313" key="2">
    <source>
        <dbReference type="Proteomes" id="UP000229966"/>
    </source>
</evidence>
<dbReference type="InterPro" id="IPR036866">
    <property type="entry name" value="RibonucZ/Hydroxyglut_hydro"/>
</dbReference>
<reference evidence="2" key="1">
    <citation type="submission" date="2017-09" db="EMBL/GenBank/DDBJ databases">
        <title>Depth-based differentiation of microbial function through sediment-hosted aquifers and enrichment of novel symbionts in the deep terrestrial subsurface.</title>
        <authorList>
            <person name="Probst A.J."/>
            <person name="Ladd B."/>
            <person name="Jarett J.K."/>
            <person name="Geller-Mcgrath D.E."/>
            <person name="Sieber C.M.K."/>
            <person name="Emerson J.B."/>
            <person name="Anantharaman K."/>
            <person name="Thomas B.C."/>
            <person name="Malmstrom R."/>
            <person name="Stieglmeier M."/>
            <person name="Klingl A."/>
            <person name="Woyke T."/>
            <person name="Ryan C.M."/>
            <person name="Banfield J.F."/>
        </authorList>
    </citation>
    <scope>NUCLEOTIDE SEQUENCE [LARGE SCALE GENOMIC DNA]</scope>
</reference>
<dbReference type="Pfam" id="PF13483">
    <property type="entry name" value="Lactamase_B_3"/>
    <property type="match status" value="1"/>
</dbReference>
<dbReference type="EMBL" id="PEUM01000002">
    <property type="protein sequence ID" value="PIV25732.1"/>
    <property type="molecule type" value="Genomic_DNA"/>
</dbReference>
<dbReference type="Proteomes" id="UP000229966">
    <property type="component" value="Unassembled WGS sequence"/>
</dbReference>
<name>A0A2M7CJB9_9BACT</name>
<protein>
    <submittedName>
        <fullName evidence="1">Uncharacterized protein</fullName>
    </submittedName>
</protein>
<evidence type="ECO:0000313" key="1">
    <source>
        <dbReference type="EMBL" id="PIV25732.1"/>
    </source>
</evidence>